<dbReference type="AlphaFoldDB" id="A0A6A4SPP9"/>
<evidence type="ECO:0000313" key="2">
    <source>
        <dbReference type="Proteomes" id="UP000438429"/>
    </source>
</evidence>
<protein>
    <submittedName>
        <fullName evidence="1">Uncharacterized protein</fullName>
    </submittedName>
</protein>
<name>A0A6A4SPP9_SCOMX</name>
<proteinExistence type="predicted"/>
<dbReference type="EMBL" id="VEVO01000011">
    <property type="protein sequence ID" value="KAF0035237.1"/>
    <property type="molecule type" value="Genomic_DNA"/>
</dbReference>
<evidence type="ECO:0000313" key="1">
    <source>
        <dbReference type="EMBL" id="KAF0035237.1"/>
    </source>
</evidence>
<comment type="caution">
    <text evidence="1">The sequence shown here is derived from an EMBL/GenBank/DDBJ whole genome shotgun (WGS) entry which is preliminary data.</text>
</comment>
<reference evidence="1 2" key="1">
    <citation type="submission" date="2019-06" db="EMBL/GenBank/DDBJ databases">
        <title>Draft genomes of female and male turbot (Scophthalmus maximus).</title>
        <authorList>
            <person name="Xu H."/>
            <person name="Xu X.-W."/>
            <person name="Shao C."/>
            <person name="Chen S."/>
        </authorList>
    </citation>
    <scope>NUCLEOTIDE SEQUENCE [LARGE SCALE GENOMIC DNA]</scope>
    <source>
        <strain evidence="1">Ysfricsl-2016a</strain>
        <tissue evidence="1">Blood</tissue>
    </source>
</reference>
<sequence length="307" mass="34410">MKGHAAAAANAGQVRWSCLLNMSRGKMKFRFATPLERNANFWHTHKRTNRWIPPDMQMCRGKRLQDGQLASRRERDVTEDTESTVTTCGSVDWLHFYGLVTESVRRVLSTVAWVVFLRRRQSRHGLFLEIPELAAQNQAAINLRGTRAGCRGGCVEAVGLMGNRAAPLSEAVFVASRKNETKSSLLRVIVRFQRRGECGGEVGRRTRLGGARSTRGTCVRHIDSNELGVDYTEGIWLCGYYRFAEVDYLRLKGEVGKRHLSLSTADFMRSAAAFSIAPRLVADGRLLMMNAKAKPLHNETQRVVSLS</sequence>
<accession>A0A6A4SPP9</accession>
<organism evidence="1 2">
    <name type="scientific">Scophthalmus maximus</name>
    <name type="common">Turbot</name>
    <name type="synonym">Psetta maxima</name>
    <dbReference type="NCBI Taxonomy" id="52904"/>
    <lineage>
        <taxon>Eukaryota</taxon>
        <taxon>Metazoa</taxon>
        <taxon>Chordata</taxon>
        <taxon>Craniata</taxon>
        <taxon>Vertebrata</taxon>
        <taxon>Euteleostomi</taxon>
        <taxon>Actinopterygii</taxon>
        <taxon>Neopterygii</taxon>
        <taxon>Teleostei</taxon>
        <taxon>Neoteleostei</taxon>
        <taxon>Acanthomorphata</taxon>
        <taxon>Carangaria</taxon>
        <taxon>Pleuronectiformes</taxon>
        <taxon>Pleuronectoidei</taxon>
        <taxon>Scophthalmidae</taxon>
        <taxon>Scophthalmus</taxon>
    </lineage>
</organism>
<dbReference type="Proteomes" id="UP000438429">
    <property type="component" value="Unassembled WGS sequence"/>
</dbReference>
<gene>
    <name evidence="1" type="ORF">F2P81_012995</name>
</gene>